<protein>
    <submittedName>
        <fullName evidence="1">Uncharacterized protein</fullName>
    </submittedName>
</protein>
<reference evidence="1 2" key="1">
    <citation type="journal article" date="2023" name="Nucleic Acids Res.">
        <title>The hologenome of Daphnia magna reveals possible DNA methylation and microbiome-mediated evolution of the host genome.</title>
        <authorList>
            <person name="Chaturvedi A."/>
            <person name="Li X."/>
            <person name="Dhandapani V."/>
            <person name="Marshall H."/>
            <person name="Kissane S."/>
            <person name="Cuenca-Cambronero M."/>
            <person name="Asole G."/>
            <person name="Calvet F."/>
            <person name="Ruiz-Romero M."/>
            <person name="Marangio P."/>
            <person name="Guigo R."/>
            <person name="Rago D."/>
            <person name="Mirbahai L."/>
            <person name="Eastwood N."/>
            <person name="Colbourne J.K."/>
            <person name="Zhou J."/>
            <person name="Mallon E."/>
            <person name="Orsini L."/>
        </authorList>
    </citation>
    <scope>NUCLEOTIDE SEQUENCE [LARGE SCALE GENOMIC DNA]</scope>
    <source>
        <strain evidence="1">LRV0_1</strain>
    </source>
</reference>
<dbReference type="EMBL" id="JAOYFB010000006">
    <property type="protein sequence ID" value="KAK4017455.1"/>
    <property type="molecule type" value="Genomic_DNA"/>
</dbReference>
<organism evidence="1 2">
    <name type="scientific">Daphnia magna</name>
    <dbReference type="NCBI Taxonomy" id="35525"/>
    <lineage>
        <taxon>Eukaryota</taxon>
        <taxon>Metazoa</taxon>
        <taxon>Ecdysozoa</taxon>
        <taxon>Arthropoda</taxon>
        <taxon>Crustacea</taxon>
        <taxon>Branchiopoda</taxon>
        <taxon>Diplostraca</taxon>
        <taxon>Cladocera</taxon>
        <taxon>Anomopoda</taxon>
        <taxon>Daphniidae</taxon>
        <taxon>Daphnia</taxon>
    </lineage>
</organism>
<gene>
    <name evidence="1" type="ORF">OUZ56_032766</name>
</gene>
<comment type="caution">
    <text evidence="1">The sequence shown here is derived from an EMBL/GenBank/DDBJ whole genome shotgun (WGS) entry which is preliminary data.</text>
</comment>
<evidence type="ECO:0000313" key="2">
    <source>
        <dbReference type="Proteomes" id="UP001234178"/>
    </source>
</evidence>
<keyword evidence="2" id="KW-1185">Reference proteome</keyword>
<evidence type="ECO:0000313" key="1">
    <source>
        <dbReference type="EMBL" id="KAK4017455.1"/>
    </source>
</evidence>
<name>A0ABQ9ZXR7_9CRUS</name>
<accession>A0ABQ9ZXR7</accession>
<sequence>MSVQTLFFALGNCPSLDPKPPRSSSSWVCAVGHPFKQLNFYVALKINLVFPILFPAASTVESPPSQLSTYNCCCSCVTVSRCSINTALSINGLQETLNGTLFHRYSIKLGSSFPGSSIQITYQLCMFFVNPYLEKCLRYVCHPC</sequence>
<proteinExistence type="predicted"/>
<dbReference type="Proteomes" id="UP001234178">
    <property type="component" value="Unassembled WGS sequence"/>
</dbReference>